<dbReference type="eggNOG" id="KOG0157">
    <property type="taxonomic scope" value="Eukaryota"/>
</dbReference>
<evidence type="ECO:0008006" key="9">
    <source>
        <dbReference type="Google" id="ProtNLM"/>
    </source>
</evidence>
<keyword evidence="8" id="KW-1185">Reference proteome</keyword>
<feature type="compositionally biased region" description="Low complexity" evidence="5">
    <location>
        <begin position="477"/>
        <end position="489"/>
    </location>
</feature>
<dbReference type="OrthoDB" id="10029320at2759"/>
<proteinExistence type="predicted"/>
<dbReference type="PANTHER" id="PTHR24305">
    <property type="entry name" value="CYTOCHROME P450"/>
    <property type="match status" value="1"/>
</dbReference>
<dbReference type="GO" id="GO:0016705">
    <property type="term" value="F:oxidoreductase activity, acting on paired donors, with incorporation or reduction of molecular oxygen"/>
    <property type="evidence" value="ECO:0007669"/>
    <property type="project" value="InterPro"/>
</dbReference>
<evidence type="ECO:0000313" key="7">
    <source>
        <dbReference type="EnsemblFungi" id="EJT71663"/>
    </source>
</evidence>
<dbReference type="STRING" id="644352.J3PBP6"/>
<dbReference type="CDD" id="cd11051">
    <property type="entry name" value="CYP59-like"/>
    <property type="match status" value="1"/>
</dbReference>
<feature type="binding site" description="axial binding residue" evidence="4">
    <location>
        <position position="506"/>
    </location>
    <ligand>
        <name>heme</name>
        <dbReference type="ChEBI" id="CHEBI:30413"/>
    </ligand>
    <ligandPart>
        <name>Fe</name>
        <dbReference type="ChEBI" id="CHEBI:18248"/>
    </ligandPart>
</feature>
<dbReference type="Pfam" id="PF00067">
    <property type="entry name" value="p450"/>
    <property type="match status" value="1"/>
</dbReference>
<evidence type="ECO:0000256" key="3">
    <source>
        <dbReference type="ARBA" id="ARBA00023004"/>
    </source>
</evidence>
<dbReference type="PRINTS" id="PR00463">
    <property type="entry name" value="EP450I"/>
</dbReference>
<dbReference type="PRINTS" id="PR00385">
    <property type="entry name" value="P450"/>
</dbReference>
<dbReference type="PANTHER" id="PTHR24305:SF222">
    <property type="entry name" value="CYTOCHROME P450 MONOOXYGENASE STCS"/>
    <property type="match status" value="1"/>
</dbReference>
<evidence type="ECO:0000256" key="4">
    <source>
        <dbReference type="PIRSR" id="PIRSR602401-1"/>
    </source>
</evidence>
<accession>J3PBP6</accession>
<name>J3PBP6_GAET3</name>
<comment type="cofactor">
    <cofactor evidence="4">
        <name>heme</name>
        <dbReference type="ChEBI" id="CHEBI:30413"/>
    </cofactor>
</comment>
<dbReference type="AlphaFoldDB" id="J3PBP6"/>
<dbReference type="Proteomes" id="UP000006039">
    <property type="component" value="Unassembled WGS sequence"/>
</dbReference>
<keyword evidence="1 4" id="KW-0349">Heme</keyword>
<evidence type="ECO:0000256" key="2">
    <source>
        <dbReference type="ARBA" id="ARBA00022723"/>
    </source>
</evidence>
<dbReference type="Gene3D" id="1.10.630.10">
    <property type="entry name" value="Cytochrome P450"/>
    <property type="match status" value="1"/>
</dbReference>
<organism evidence="6">
    <name type="scientific">Gaeumannomyces tritici (strain R3-111a-1)</name>
    <name type="common">Wheat and barley take-all root rot fungus</name>
    <name type="synonym">Gaeumannomyces graminis var. tritici</name>
    <dbReference type="NCBI Taxonomy" id="644352"/>
    <lineage>
        <taxon>Eukaryota</taxon>
        <taxon>Fungi</taxon>
        <taxon>Dikarya</taxon>
        <taxon>Ascomycota</taxon>
        <taxon>Pezizomycotina</taxon>
        <taxon>Sordariomycetes</taxon>
        <taxon>Sordariomycetidae</taxon>
        <taxon>Magnaporthales</taxon>
        <taxon>Magnaporthaceae</taxon>
        <taxon>Gaeumannomyces</taxon>
    </lineage>
</organism>
<dbReference type="EnsemblFungi" id="EJT71663">
    <property type="protein sequence ID" value="EJT71663"/>
    <property type="gene ID" value="GGTG_10917"/>
</dbReference>
<feature type="region of interest" description="Disordered" evidence="5">
    <location>
        <begin position="459"/>
        <end position="491"/>
    </location>
</feature>
<dbReference type="GO" id="GO:0004497">
    <property type="term" value="F:monooxygenase activity"/>
    <property type="evidence" value="ECO:0007669"/>
    <property type="project" value="InterPro"/>
</dbReference>
<reference evidence="7" key="4">
    <citation type="journal article" date="2015" name="G3 (Bethesda)">
        <title>Genome sequences of three phytopathogenic species of the Magnaporthaceae family of fungi.</title>
        <authorList>
            <person name="Okagaki L.H."/>
            <person name="Nunes C.C."/>
            <person name="Sailsbery J."/>
            <person name="Clay B."/>
            <person name="Brown D."/>
            <person name="John T."/>
            <person name="Oh Y."/>
            <person name="Young N."/>
            <person name="Fitzgerald M."/>
            <person name="Haas B.J."/>
            <person name="Zeng Q."/>
            <person name="Young S."/>
            <person name="Adiconis X."/>
            <person name="Fan L."/>
            <person name="Levin J.Z."/>
            <person name="Mitchell T.K."/>
            <person name="Okubara P.A."/>
            <person name="Farman M.L."/>
            <person name="Kohn L.M."/>
            <person name="Birren B."/>
            <person name="Ma L.-J."/>
            <person name="Dean R.A."/>
        </authorList>
    </citation>
    <scope>NUCLEOTIDE SEQUENCE</scope>
    <source>
        <strain evidence="7">R3-111a-1</strain>
    </source>
</reference>
<evidence type="ECO:0000256" key="5">
    <source>
        <dbReference type="SAM" id="MobiDB-lite"/>
    </source>
</evidence>
<dbReference type="VEuPathDB" id="FungiDB:GGTG_10917"/>
<dbReference type="RefSeq" id="XP_009227060.1">
    <property type="nucleotide sequence ID" value="XM_009228796.1"/>
</dbReference>
<sequence length="590" mass="65777">MDGLLTKSQVLVASGVLLFAYWAYRTYHDVIWRRTKQFGGWPQLQSSLAWGHAIKVNDRRQQLPPKCHIDYTFQRIREDLGNPPVFLTDFRPFSYSMINICSGFVAEQLTRSTKTNPYSTLKSPTMRELTALVGQQSILLHEGEAWKSLRRHLNPGFAPKHLLTLLPVILDKTELFLNLLDEKARSGDMFELHQLTVNLTFDIIGAVVADADFSAQEPDVSRQSPILRHFKDLLSTFKTPPGPGLVKLNVPLLVRRWFAMRRLDRAIHAHVRARFDAMRNELGKRSATSSRSVLSLGLEGVAARESLDDAYVGMICDQLKTFAFAGHDTTSVALQWCVYEVSRRPAVLASLRAELDSVFGTAGGGAAHPAAVRARLLAPGGEEVISRLPYMSAVVKETLRLYPPASTARQPAPGTRLTLPDGTQTPPLDGLLVYVCHFMIQRDRDVYGADADDFVPERWLGNTNTHADDETTDEKQQQQQQQGNNNNNNAIPASAWRPFERGPRNCIGQELANIEFRVILACTLARYDFEKVGLGEAAKDSAGRPVLNAKGCYESKSELFNGMEVTAKPVDGTQMRVRLSERARSKAHGI</sequence>
<dbReference type="GeneID" id="20351375"/>
<dbReference type="EMBL" id="GL385400">
    <property type="protein sequence ID" value="EJT71663.1"/>
    <property type="molecule type" value="Genomic_DNA"/>
</dbReference>
<dbReference type="InterPro" id="IPR001128">
    <property type="entry name" value="Cyt_P450"/>
</dbReference>
<evidence type="ECO:0000256" key="1">
    <source>
        <dbReference type="ARBA" id="ARBA00022617"/>
    </source>
</evidence>
<protein>
    <recommendedName>
        <fullName evidence="9">Cytochrome P450 52A11</fullName>
    </recommendedName>
</protein>
<dbReference type="InterPro" id="IPR036396">
    <property type="entry name" value="Cyt_P450_sf"/>
</dbReference>
<keyword evidence="3 4" id="KW-0408">Iron</keyword>
<reference evidence="6" key="3">
    <citation type="submission" date="2010-09" db="EMBL/GenBank/DDBJ databases">
        <title>Annotation of Gaeumannomyces graminis var. tritici R3-111a-1.</title>
        <authorList>
            <consortium name="The Broad Institute Genome Sequencing Platform"/>
            <person name="Ma L.-J."/>
            <person name="Dead R."/>
            <person name="Young S.K."/>
            <person name="Zeng Q."/>
            <person name="Gargeya S."/>
            <person name="Fitzgerald M."/>
            <person name="Haas B."/>
            <person name="Abouelleil A."/>
            <person name="Alvarado L."/>
            <person name="Arachchi H.M."/>
            <person name="Berlin A."/>
            <person name="Brown A."/>
            <person name="Chapman S.B."/>
            <person name="Chen Z."/>
            <person name="Dunbar C."/>
            <person name="Freedman E."/>
            <person name="Gearin G."/>
            <person name="Gellesch M."/>
            <person name="Goldberg J."/>
            <person name="Griggs A."/>
            <person name="Gujja S."/>
            <person name="Heiman D."/>
            <person name="Howarth C."/>
            <person name="Larson L."/>
            <person name="Lui A."/>
            <person name="MacDonald P.J.P."/>
            <person name="Mehta T."/>
            <person name="Montmayeur A."/>
            <person name="Murphy C."/>
            <person name="Neiman D."/>
            <person name="Pearson M."/>
            <person name="Priest M."/>
            <person name="Roberts A."/>
            <person name="Saif S."/>
            <person name="Shea T."/>
            <person name="Shenoy N."/>
            <person name="Sisk P."/>
            <person name="Stolte C."/>
            <person name="Sykes S."/>
            <person name="Yandava C."/>
            <person name="Wortman J."/>
            <person name="Nusbaum C."/>
            <person name="Birren B."/>
        </authorList>
    </citation>
    <scope>NUCLEOTIDE SEQUENCE</scope>
    <source>
        <strain evidence="6">R3-111a-1</strain>
    </source>
</reference>
<evidence type="ECO:0000313" key="8">
    <source>
        <dbReference type="Proteomes" id="UP000006039"/>
    </source>
</evidence>
<dbReference type="InterPro" id="IPR002401">
    <property type="entry name" value="Cyt_P450_E_grp-I"/>
</dbReference>
<gene>
    <name evidence="7" type="primary">20351375</name>
    <name evidence="6" type="ORF">GGTG_10917</name>
</gene>
<feature type="compositionally biased region" description="Basic and acidic residues" evidence="5">
    <location>
        <begin position="466"/>
        <end position="476"/>
    </location>
</feature>
<evidence type="ECO:0000313" key="6">
    <source>
        <dbReference type="EMBL" id="EJT71663.1"/>
    </source>
</evidence>
<dbReference type="GO" id="GO:0005506">
    <property type="term" value="F:iron ion binding"/>
    <property type="evidence" value="ECO:0007669"/>
    <property type="project" value="InterPro"/>
</dbReference>
<dbReference type="HOGENOM" id="CLU_020492_2_0_1"/>
<reference evidence="7" key="5">
    <citation type="submission" date="2018-04" db="UniProtKB">
        <authorList>
            <consortium name="EnsemblFungi"/>
        </authorList>
    </citation>
    <scope>IDENTIFICATION</scope>
    <source>
        <strain evidence="7">R3-111a-1</strain>
    </source>
</reference>
<reference evidence="8" key="1">
    <citation type="submission" date="2010-07" db="EMBL/GenBank/DDBJ databases">
        <title>The genome sequence of Gaeumannomyces graminis var. tritici strain R3-111a-1.</title>
        <authorList>
            <consortium name="The Broad Institute Genome Sequencing Platform"/>
            <person name="Ma L.-J."/>
            <person name="Dead R."/>
            <person name="Young S."/>
            <person name="Zeng Q."/>
            <person name="Koehrsen M."/>
            <person name="Alvarado L."/>
            <person name="Berlin A."/>
            <person name="Chapman S.B."/>
            <person name="Chen Z."/>
            <person name="Freedman E."/>
            <person name="Gellesch M."/>
            <person name="Goldberg J."/>
            <person name="Griggs A."/>
            <person name="Gujja S."/>
            <person name="Heilman E.R."/>
            <person name="Heiman D."/>
            <person name="Hepburn T."/>
            <person name="Howarth C."/>
            <person name="Jen D."/>
            <person name="Larson L."/>
            <person name="Mehta T."/>
            <person name="Neiman D."/>
            <person name="Pearson M."/>
            <person name="Roberts A."/>
            <person name="Saif S."/>
            <person name="Shea T."/>
            <person name="Shenoy N."/>
            <person name="Sisk P."/>
            <person name="Stolte C."/>
            <person name="Sykes S."/>
            <person name="Walk T."/>
            <person name="White J."/>
            <person name="Yandava C."/>
            <person name="Haas B."/>
            <person name="Nusbaum C."/>
            <person name="Birren B."/>
        </authorList>
    </citation>
    <scope>NUCLEOTIDE SEQUENCE [LARGE SCALE GENOMIC DNA]</scope>
    <source>
        <strain evidence="8">R3-111a-1</strain>
    </source>
</reference>
<dbReference type="SUPFAM" id="SSF48264">
    <property type="entry name" value="Cytochrome P450"/>
    <property type="match status" value="1"/>
</dbReference>
<keyword evidence="2 4" id="KW-0479">Metal-binding</keyword>
<dbReference type="InterPro" id="IPR050121">
    <property type="entry name" value="Cytochrome_P450_monoxygenase"/>
</dbReference>
<dbReference type="GO" id="GO:0020037">
    <property type="term" value="F:heme binding"/>
    <property type="evidence" value="ECO:0007669"/>
    <property type="project" value="InterPro"/>
</dbReference>
<reference evidence="6" key="2">
    <citation type="submission" date="2010-07" db="EMBL/GenBank/DDBJ databases">
        <authorList>
            <consortium name="The Broad Institute Genome Sequencing Platform"/>
            <consortium name="Broad Institute Genome Sequencing Center for Infectious Disease"/>
            <person name="Ma L.-J."/>
            <person name="Dead R."/>
            <person name="Young S."/>
            <person name="Zeng Q."/>
            <person name="Koehrsen M."/>
            <person name="Alvarado L."/>
            <person name="Berlin A."/>
            <person name="Chapman S.B."/>
            <person name="Chen Z."/>
            <person name="Freedman E."/>
            <person name="Gellesch M."/>
            <person name="Goldberg J."/>
            <person name="Griggs A."/>
            <person name="Gujja S."/>
            <person name="Heilman E.R."/>
            <person name="Heiman D."/>
            <person name="Hepburn T."/>
            <person name="Howarth C."/>
            <person name="Jen D."/>
            <person name="Larson L."/>
            <person name="Mehta T."/>
            <person name="Neiman D."/>
            <person name="Pearson M."/>
            <person name="Roberts A."/>
            <person name="Saif S."/>
            <person name="Shea T."/>
            <person name="Shenoy N."/>
            <person name="Sisk P."/>
            <person name="Stolte C."/>
            <person name="Sykes S."/>
            <person name="Walk T."/>
            <person name="White J."/>
            <person name="Yandava C."/>
            <person name="Haas B."/>
            <person name="Nusbaum C."/>
            <person name="Birren B."/>
        </authorList>
    </citation>
    <scope>NUCLEOTIDE SEQUENCE</scope>
    <source>
        <strain evidence="6">R3-111a-1</strain>
    </source>
</reference>